<gene>
    <name evidence="5" type="ORF">CANTADRAFT_46443</name>
</gene>
<dbReference type="SUPFAM" id="SSF51197">
    <property type="entry name" value="Clavaminate synthase-like"/>
    <property type="match status" value="1"/>
</dbReference>
<dbReference type="Pfam" id="PF05721">
    <property type="entry name" value="PhyH"/>
    <property type="match status" value="1"/>
</dbReference>
<name>A0A1E4SNV9_9ASCO</name>
<reference evidence="6" key="1">
    <citation type="submission" date="2016-05" db="EMBL/GenBank/DDBJ databases">
        <title>Comparative genomics of biotechnologically important yeasts.</title>
        <authorList>
            <consortium name="DOE Joint Genome Institute"/>
            <person name="Riley R."/>
            <person name="Haridas S."/>
            <person name="Wolfe K.H."/>
            <person name="Lopes M.R."/>
            <person name="Hittinger C.T."/>
            <person name="Goker M."/>
            <person name="Salamov A."/>
            <person name="Wisecaver J."/>
            <person name="Long T.M."/>
            <person name="Aerts A.L."/>
            <person name="Barry K."/>
            <person name="Choi C."/>
            <person name="Clum A."/>
            <person name="Coughlan A.Y."/>
            <person name="Deshpande S."/>
            <person name="Douglass A.P."/>
            <person name="Hanson S.J."/>
            <person name="Klenk H.-P."/>
            <person name="Labutti K."/>
            <person name="Lapidus A."/>
            <person name="Lindquist E."/>
            <person name="Lipzen A."/>
            <person name="Meier-Kolthoff J.P."/>
            <person name="Ohm R.A."/>
            <person name="Otillar R.P."/>
            <person name="Pangilinan J."/>
            <person name="Peng Y."/>
            <person name="Rokas A."/>
            <person name="Rosa C.A."/>
            <person name="Scheuner C."/>
            <person name="Sibirny A.A."/>
            <person name="Slot J.C."/>
            <person name="Stielow J.B."/>
            <person name="Sun H."/>
            <person name="Kurtzman C.P."/>
            <person name="Blackwell M."/>
            <person name="Grigoriev I.V."/>
            <person name="Jeffries T.W."/>
        </authorList>
    </citation>
    <scope>NUCLEOTIDE SEQUENCE [LARGE SCALE GENOMIC DNA]</scope>
    <source>
        <strain evidence="6">NRRL Y-17324</strain>
    </source>
</reference>
<evidence type="ECO:0000256" key="1">
    <source>
        <dbReference type="ARBA" id="ARBA00001962"/>
    </source>
</evidence>
<protein>
    <submittedName>
        <fullName evidence="5">Phytanoyl-CoA dioxygenase</fullName>
    </submittedName>
</protein>
<dbReference type="EMBL" id="KV453910">
    <property type="protein sequence ID" value="ODV81107.1"/>
    <property type="molecule type" value="Genomic_DNA"/>
</dbReference>
<dbReference type="InterPro" id="IPR008775">
    <property type="entry name" value="Phytyl_CoA_dOase-like"/>
</dbReference>
<dbReference type="GeneID" id="30983472"/>
<proteinExistence type="inferred from homology"/>
<keyword evidence="3" id="KW-0479">Metal-binding</keyword>
<evidence type="ECO:0000256" key="4">
    <source>
        <dbReference type="ARBA" id="ARBA00023004"/>
    </source>
</evidence>
<dbReference type="PANTHER" id="PTHR20883:SF15">
    <property type="entry name" value="PHYTANOYL-COA DIOXYGENASE DOMAIN-CONTAINING PROTEIN 1"/>
    <property type="match status" value="1"/>
</dbReference>
<keyword evidence="5" id="KW-0560">Oxidoreductase</keyword>
<dbReference type="PANTHER" id="PTHR20883">
    <property type="entry name" value="PHYTANOYL-COA DIOXYGENASE DOMAIN CONTAINING 1"/>
    <property type="match status" value="1"/>
</dbReference>
<dbReference type="RefSeq" id="XP_020066229.1">
    <property type="nucleotide sequence ID" value="XM_020209336.1"/>
</dbReference>
<dbReference type="OrthoDB" id="445007at2759"/>
<dbReference type="STRING" id="984487.A0A1E4SNV9"/>
<evidence type="ECO:0000256" key="3">
    <source>
        <dbReference type="ARBA" id="ARBA00022723"/>
    </source>
</evidence>
<dbReference type="AlphaFoldDB" id="A0A1E4SNV9"/>
<sequence length="306" mass="35062">MVKLTQEQVDTFHREGLLCVENFLLSEQVQTLKQRAQDLLDNFDVSTHPKTQFRTNENDHIGDQYFFDSADKVSFFFDVDAFDEAGNLLWPKQRAINKLGHGLHMHEPVFREVTFDDLVKDVARALDFKDPRVLQSMCIFKQPDEVKGGERDNAVPPHTDAWFLYTEPQSALGFWFALEDCDEQNGCLSYNPGSHKTFPIKKRFAKVDGGDKGCNFVDVPNDEPIPEDDPAAYKPVPCKAGSLVLIHNLVLHKSEKNRLSKSRYVYAFHVIDGVAKYDEKNWLQVPPCKEGGQEFSKLYEETKEMP</sequence>
<dbReference type="Proteomes" id="UP000094285">
    <property type="component" value="Unassembled WGS sequence"/>
</dbReference>
<evidence type="ECO:0000256" key="2">
    <source>
        <dbReference type="ARBA" id="ARBA00005830"/>
    </source>
</evidence>
<keyword evidence="4" id="KW-0408">Iron</keyword>
<keyword evidence="6" id="KW-1185">Reference proteome</keyword>
<comment type="similarity">
    <text evidence="2">Belongs to the PhyH family.</text>
</comment>
<accession>A0A1E4SNV9</accession>
<keyword evidence="5" id="KW-0223">Dioxygenase</keyword>
<dbReference type="GO" id="GO:0046872">
    <property type="term" value="F:metal ion binding"/>
    <property type="evidence" value="ECO:0007669"/>
    <property type="project" value="UniProtKB-KW"/>
</dbReference>
<organism evidence="5 6">
    <name type="scientific">Suhomyces tanzawaensis NRRL Y-17324</name>
    <dbReference type="NCBI Taxonomy" id="984487"/>
    <lineage>
        <taxon>Eukaryota</taxon>
        <taxon>Fungi</taxon>
        <taxon>Dikarya</taxon>
        <taxon>Ascomycota</taxon>
        <taxon>Saccharomycotina</taxon>
        <taxon>Pichiomycetes</taxon>
        <taxon>Debaryomycetaceae</taxon>
        <taxon>Suhomyces</taxon>
    </lineage>
</organism>
<dbReference type="Gene3D" id="2.60.120.620">
    <property type="entry name" value="q2cbj1_9rhob like domain"/>
    <property type="match status" value="1"/>
</dbReference>
<evidence type="ECO:0000313" key="6">
    <source>
        <dbReference type="Proteomes" id="UP000094285"/>
    </source>
</evidence>
<comment type="cofactor">
    <cofactor evidence="1">
        <name>Fe cation</name>
        <dbReference type="ChEBI" id="CHEBI:24875"/>
    </cofactor>
</comment>
<evidence type="ECO:0000313" key="5">
    <source>
        <dbReference type="EMBL" id="ODV81107.1"/>
    </source>
</evidence>
<dbReference type="GO" id="GO:0051213">
    <property type="term" value="F:dioxygenase activity"/>
    <property type="evidence" value="ECO:0007669"/>
    <property type="project" value="UniProtKB-KW"/>
</dbReference>